<name>A0A0D3K325_EMIH1</name>
<dbReference type="EnsemblProtists" id="EOD30160">
    <property type="protein sequence ID" value="EOD30160"/>
    <property type="gene ID" value="EMIHUDRAFT_203652"/>
</dbReference>
<dbReference type="Proteomes" id="UP000013827">
    <property type="component" value="Unassembled WGS sequence"/>
</dbReference>
<dbReference type="PaxDb" id="2903-EOD30160"/>
<reference evidence="2" key="2">
    <citation type="submission" date="2024-10" db="UniProtKB">
        <authorList>
            <consortium name="EnsemblProtists"/>
        </authorList>
    </citation>
    <scope>IDENTIFICATION</scope>
</reference>
<accession>A0A0D3K325</accession>
<organism evidence="2 3">
    <name type="scientific">Emiliania huxleyi (strain CCMP1516)</name>
    <dbReference type="NCBI Taxonomy" id="280463"/>
    <lineage>
        <taxon>Eukaryota</taxon>
        <taxon>Haptista</taxon>
        <taxon>Haptophyta</taxon>
        <taxon>Prymnesiophyceae</taxon>
        <taxon>Isochrysidales</taxon>
        <taxon>Noelaerhabdaceae</taxon>
        <taxon>Emiliania</taxon>
    </lineage>
</organism>
<proteinExistence type="predicted"/>
<evidence type="ECO:0000313" key="2">
    <source>
        <dbReference type="EnsemblProtists" id="EOD30160"/>
    </source>
</evidence>
<feature type="region of interest" description="Disordered" evidence="1">
    <location>
        <begin position="1"/>
        <end position="27"/>
    </location>
</feature>
<reference evidence="3" key="1">
    <citation type="journal article" date="2013" name="Nature">
        <title>Pan genome of the phytoplankton Emiliania underpins its global distribution.</title>
        <authorList>
            <person name="Read B.A."/>
            <person name="Kegel J."/>
            <person name="Klute M.J."/>
            <person name="Kuo A."/>
            <person name="Lefebvre S.C."/>
            <person name="Maumus F."/>
            <person name="Mayer C."/>
            <person name="Miller J."/>
            <person name="Monier A."/>
            <person name="Salamov A."/>
            <person name="Young J."/>
            <person name="Aguilar M."/>
            <person name="Claverie J.M."/>
            <person name="Frickenhaus S."/>
            <person name="Gonzalez K."/>
            <person name="Herman E.K."/>
            <person name="Lin Y.C."/>
            <person name="Napier J."/>
            <person name="Ogata H."/>
            <person name="Sarno A.F."/>
            <person name="Shmutz J."/>
            <person name="Schroeder D."/>
            <person name="de Vargas C."/>
            <person name="Verret F."/>
            <person name="von Dassow P."/>
            <person name="Valentin K."/>
            <person name="Van de Peer Y."/>
            <person name="Wheeler G."/>
            <person name="Dacks J.B."/>
            <person name="Delwiche C.F."/>
            <person name="Dyhrman S.T."/>
            <person name="Glockner G."/>
            <person name="John U."/>
            <person name="Richards T."/>
            <person name="Worden A.Z."/>
            <person name="Zhang X."/>
            <person name="Grigoriev I.V."/>
            <person name="Allen A.E."/>
            <person name="Bidle K."/>
            <person name="Borodovsky M."/>
            <person name="Bowler C."/>
            <person name="Brownlee C."/>
            <person name="Cock J.M."/>
            <person name="Elias M."/>
            <person name="Gladyshev V.N."/>
            <person name="Groth M."/>
            <person name="Guda C."/>
            <person name="Hadaegh A."/>
            <person name="Iglesias-Rodriguez M.D."/>
            <person name="Jenkins J."/>
            <person name="Jones B.M."/>
            <person name="Lawson T."/>
            <person name="Leese F."/>
            <person name="Lindquist E."/>
            <person name="Lobanov A."/>
            <person name="Lomsadze A."/>
            <person name="Malik S.B."/>
            <person name="Marsh M.E."/>
            <person name="Mackinder L."/>
            <person name="Mock T."/>
            <person name="Mueller-Roeber B."/>
            <person name="Pagarete A."/>
            <person name="Parker M."/>
            <person name="Probert I."/>
            <person name="Quesneville H."/>
            <person name="Raines C."/>
            <person name="Rensing S.A."/>
            <person name="Riano-Pachon D.M."/>
            <person name="Richier S."/>
            <person name="Rokitta S."/>
            <person name="Shiraiwa Y."/>
            <person name="Soanes D.M."/>
            <person name="van der Giezen M."/>
            <person name="Wahlund T.M."/>
            <person name="Williams B."/>
            <person name="Wilson W."/>
            <person name="Wolfe G."/>
            <person name="Wurch L.L."/>
        </authorList>
    </citation>
    <scope>NUCLEOTIDE SEQUENCE</scope>
</reference>
<dbReference type="RefSeq" id="XP_005782589.1">
    <property type="nucleotide sequence ID" value="XM_005782532.1"/>
</dbReference>
<dbReference type="AlphaFoldDB" id="A0A0D3K325"/>
<protein>
    <submittedName>
        <fullName evidence="2">Uncharacterized protein</fullName>
    </submittedName>
</protein>
<evidence type="ECO:0000313" key="3">
    <source>
        <dbReference type="Proteomes" id="UP000013827"/>
    </source>
</evidence>
<evidence type="ECO:0000256" key="1">
    <source>
        <dbReference type="SAM" id="MobiDB-lite"/>
    </source>
</evidence>
<dbReference type="HOGENOM" id="CLU_1258149_0_0_1"/>
<feature type="compositionally biased region" description="Basic and acidic residues" evidence="1">
    <location>
        <begin position="18"/>
        <end position="27"/>
    </location>
</feature>
<keyword evidence="3" id="KW-1185">Reference proteome</keyword>
<dbReference type="KEGG" id="ehx:EMIHUDRAFT_203652"/>
<sequence length="220" mass="23605">MAPKRKGKAPSAPTAKAPKADPREKQPTDKQLCNILKCFVRIAGGGGAAYFPDSVHNSKGFSSASVAPLSTSDGVTLKLGKSAKEFLASLPLTDSSSYCELCADYASAVVSARLQYGDFNLNDGECRWQPAATLLQVGVHFLPLLVYVETEALAKQWLEVFFDSAECDPEDVGVGGCVENDSECCVIKDYLAELSPKPSSFADYVKAREKLARAARQLQS</sequence>
<dbReference type="GeneID" id="17275434"/>
<dbReference type="eggNOG" id="ENOG502T2N3">
    <property type="taxonomic scope" value="Eukaryota"/>
</dbReference>